<protein>
    <submittedName>
        <fullName evidence="1">Mll2104 protein</fullName>
    </submittedName>
</protein>
<accession>Q98J49</accession>
<dbReference type="Proteomes" id="UP000000552">
    <property type="component" value="Chromosome"/>
</dbReference>
<dbReference type="AlphaFoldDB" id="Q98J49"/>
<dbReference type="HOGENOM" id="CLU_1739074_0_0_5"/>
<gene>
    <name evidence="1" type="ordered locus">mll2104</name>
</gene>
<proteinExistence type="predicted"/>
<dbReference type="KEGG" id="mlo:mll2104"/>
<reference evidence="1 2" key="1">
    <citation type="journal article" date="2000" name="DNA Res.">
        <title>Complete genome structure of the nitrogen-fixing symbiotic bacterium Mesorhizobium loti.</title>
        <authorList>
            <person name="Kaneko T."/>
            <person name="Nakamura Y."/>
            <person name="Sato S."/>
            <person name="Asamizu E."/>
            <person name="Kato T."/>
            <person name="Sasamoto S."/>
            <person name="Watanabe A."/>
            <person name="Idesawa K."/>
            <person name="Ishikawa A."/>
            <person name="Kawashima K."/>
            <person name="Kimura T."/>
            <person name="Kishida Y."/>
            <person name="Kiyokawa C."/>
            <person name="Kohara M."/>
            <person name="Matsumoto M."/>
            <person name="Matsuno A."/>
            <person name="Mochizuki Y."/>
            <person name="Nakayama S."/>
            <person name="Nakazaki N."/>
            <person name="Shimpo S."/>
            <person name="Sugimoto M."/>
            <person name="Takeuchi C."/>
            <person name="Yamada M."/>
            <person name="Tabata S."/>
        </authorList>
    </citation>
    <scope>NUCLEOTIDE SEQUENCE [LARGE SCALE GENOMIC DNA]</scope>
    <source>
        <strain evidence="2">LMG 29417 / CECT 9101 / MAFF 303099</strain>
    </source>
</reference>
<name>Q98J49_RHILO</name>
<sequence>MSWNRAGSEGMEIKRLPGRPKSLIVQCGNDITFVVVRVGNRRPPCGPRRASSPLRRLRLAGVLFAIQKTEIPGTRAAVGMQEALGGQATAQQLTHGGRAARHALVETPCVEGREFFLVQHHLQPFRTLEIVSHRGGPFLPAMQPVSRMSK</sequence>
<dbReference type="EMBL" id="BA000012">
    <property type="protein sequence ID" value="BAB49317.1"/>
    <property type="molecule type" value="Genomic_DNA"/>
</dbReference>
<evidence type="ECO:0000313" key="1">
    <source>
        <dbReference type="EMBL" id="BAB49317.1"/>
    </source>
</evidence>
<organism evidence="1 2">
    <name type="scientific">Mesorhizobium japonicum (strain LMG 29417 / CECT 9101 / MAFF 303099)</name>
    <name type="common">Mesorhizobium loti (strain MAFF 303099)</name>
    <dbReference type="NCBI Taxonomy" id="266835"/>
    <lineage>
        <taxon>Bacteria</taxon>
        <taxon>Pseudomonadati</taxon>
        <taxon>Pseudomonadota</taxon>
        <taxon>Alphaproteobacteria</taxon>
        <taxon>Hyphomicrobiales</taxon>
        <taxon>Phyllobacteriaceae</taxon>
        <taxon>Mesorhizobium</taxon>
    </lineage>
</organism>
<evidence type="ECO:0000313" key="2">
    <source>
        <dbReference type="Proteomes" id="UP000000552"/>
    </source>
</evidence>